<dbReference type="AlphaFoldDB" id="A0A2T3BC31"/>
<organism evidence="2 3">
    <name type="scientific">Amorphotheca resinae ATCC 22711</name>
    <dbReference type="NCBI Taxonomy" id="857342"/>
    <lineage>
        <taxon>Eukaryota</taxon>
        <taxon>Fungi</taxon>
        <taxon>Dikarya</taxon>
        <taxon>Ascomycota</taxon>
        <taxon>Pezizomycotina</taxon>
        <taxon>Leotiomycetes</taxon>
        <taxon>Helotiales</taxon>
        <taxon>Amorphothecaceae</taxon>
        <taxon>Amorphotheca</taxon>
    </lineage>
</organism>
<dbReference type="RefSeq" id="XP_024724484.1">
    <property type="nucleotide sequence ID" value="XM_024868615.1"/>
</dbReference>
<keyword evidence="1" id="KW-0560">Oxidoreductase</keyword>
<dbReference type="GO" id="GO:0016491">
    <property type="term" value="F:oxidoreductase activity"/>
    <property type="evidence" value="ECO:0007669"/>
    <property type="project" value="UniProtKB-KW"/>
</dbReference>
<dbReference type="InterPro" id="IPR052228">
    <property type="entry name" value="Sec_Metab_Biosynth_Oxidored"/>
</dbReference>
<evidence type="ECO:0000256" key="1">
    <source>
        <dbReference type="ARBA" id="ARBA00023002"/>
    </source>
</evidence>
<dbReference type="GeneID" id="36576696"/>
<dbReference type="PANTHER" id="PTHR47534">
    <property type="entry name" value="YALI0E05731P"/>
    <property type="match status" value="1"/>
</dbReference>
<reference evidence="2 3" key="1">
    <citation type="journal article" date="2018" name="New Phytol.">
        <title>Comparative genomics and transcriptomics depict ericoid mycorrhizal fungi as versatile saprotrophs and plant mutualists.</title>
        <authorList>
            <person name="Martino E."/>
            <person name="Morin E."/>
            <person name="Grelet G.A."/>
            <person name="Kuo A."/>
            <person name="Kohler A."/>
            <person name="Daghino S."/>
            <person name="Barry K.W."/>
            <person name="Cichocki N."/>
            <person name="Clum A."/>
            <person name="Dockter R.B."/>
            <person name="Hainaut M."/>
            <person name="Kuo R.C."/>
            <person name="LaButti K."/>
            <person name="Lindahl B.D."/>
            <person name="Lindquist E.A."/>
            <person name="Lipzen A."/>
            <person name="Khouja H.R."/>
            <person name="Magnuson J."/>
            <person name="Murat C."/>
            <person name="Ohm R.A."/>
            <person name="Singer S.W."/>
            <person name="Spatafora J.W."/>
            <person name="Wang M."/>
            <person name="Veneault-Fourrey C."/>
            <person name="Henrissat B."/>
            <person name="Grigoriev I.V."/>
            <person name="Martin F.M."/>
            <person name="Perotto S."/>
        </authorList>
    </citation>
    <scope>NUCLEOTIDE SEQUENCE [LARGE SCALE GENOMIC DNA]</scope>
    <source>
        <strain evidence="2 3">ATCC 22711</strain>
    </source>
</reference>
<accession>A0A2T3BC31</accession>
<dbReference type="SUPFAM" id="SSF51735">
    <property type="entry name" value="NAD(P)-binding Rossmann-fold domains"/>
    <property type="match status" value="1"/>
</dbReference>
<dbReference type="InterPro" id="IPR036291">
    <property type="entry name" value="NAD(P)-bd_dom_sf"/>
</dbReference>
<dbReference type="Proteomes" id="UP000241818">
    <property type="component" value="Unassembled WGS sequence"/>
</dbReference>
<dbReference type="PANTHER" id="PTHR47534:SF3">
    <property type="entry name" value="ALCOHOL DEHYDROGENASE-LIKE C-TERMINAL DOMAIN-CONTAINING PROTEIN"/>
    <property type="match status" value="1"/>
</dbReference>
<dbReference type="InParanoid" id="A0A2T3BC31"/>
<protein>
    <recommendedName>
        <fullName evidence="4">Ketoreductase (KR) domain-containing protein</fullName>
    </recommendedName>
</protein>
<evidence type="ECO:0000313" key="2">
    <source>
        <dbReference type="EMBL" id="PSS25885.1"/>
    </source>
</evidence>
<sequence>MVALDIVHASNAQLRELGPGLVALFVGGTSGIGEYTAKAFVRNTVSPHVYLVGRNAAAAERIIHECKALNHDGNVEFLKADVTELGEVDRVCQEVGKREKHINLLVQSQGNMTLKGRDENSEGLDRKFTLNYYSRMRFITNLLPLLRNATSTPPHFSRILSILSAGTEGRVNFEDLELKNTFSRMRCATHTIVMNDFMAEEFAAREPRTSFIHSAPLAVNTGLARELPLWARLPIKALSPLMAPFMVGADETGARQLFIATSGLFPPAKPAGDSVLAAGVPVPKGLSVAKGANGKVGSGGYLVNWNGEITGKEALLKEYHDKGVGKIVWEHTMGIFDRVEKINQAKADVK</sequence>
<dbReference type="OrthoDB" id="2898509at2759"/>
<keyword evidence="3" id="KW-1185">Reference proteome</keyword>
<dbReference type="Pfam" id="PF00106">
    <property type="entry name" value="adh_short"/>
    <property type="match status" value="1"/>
</dbReference>
<dbReference type="EMBL" id="KZ679007">
    <property type="protein sequence ID" value="PSS25885.1"/>
    <property type="molecule type" value="Genomic_DNA"/>
</dbReference>
<dbReference type="InterPro" id="IPR002347">
    <property type="entry name" value="SDR_fam"/>
</dbReference>
<dbReference type="STRING" id="857342.A0A2T3BC31"/>
<proteinExistence type="predicted"/>
<gene>
    <name evidence="2" type="ORF">M430DRAFT_56548</name>
</gene>
<evidence type="ECO:0008006" key="4">
    <source>
        <dbReference type="Google" id="ProtNLM"/>
    </source>
</evidence>
<dbReference type="Gene3D" id="3.40.50.720">
    <property type="entry name" value="NAD(P)-binding Rossmann-like Domain"/>
    <property type="match status" value="1"/>
</dbReference>
<evidence type="ECO:0000313" key="3">
    <source>
        <dbReference type="Proteomes" id="UP000241818"/>
    </source>
</evidence>
<name>A0A2T3BC31_AMORE</name>